<name>A0A2C9K9D9_BIOGL</name>
<sequence>MNLWISGVFLLGSLTLCFSFIFKTSHDTVSVGRTRAVELECDYLGGSNTTLTSINRIRIDRLVNGAWTLVSEIVDVNNHINNVDPGVTSSGDISTQGNPYLKVAWDVATANTPGTYRCDIVGMDAALDISVQKSDPVVISEIVTTSAPAIAGDPNLAQIIQNQISMQTQIDHLRDHTAQELSDILNLIRENQLAEFQLFNSIHNQLDSIAHKQSELDNRLTILEGGTVTSPPSFTSTVGLTNAQTSGPTNSPTSPIPVTFDGQWPSGSYGLFRPATGCPSNSPFVTWTVGTRRHQTSTQYNDVSLNNHMVYPAMENINETFFINERFCMVDSPAFGSAWPKGSYCINRKGGVCPSGFRSGYINIEDIGTNENVFGSVPDGIYNAGSLIYYCCRNDSPPTAPISLPTAVPFYLYKYGDSCQTVAGMSVESEWFLIDTEDSNNQDHYENEWHPSGSVNDVRVLLCYYFKNFLTDKNLLFSVSYLSHNIKSSNMLIKLILVSLVCKITHSFWLNSDPESINFNSPGPLRLECKYSSNVGTTFVSVQRIRIDKQVNGVWSLIAELVDNNQWSVISGATALGSLASPTSTYLEVTWNTVTPDLLGIYRCELIGLNSINDFIVEKTPSVTVAETPVSTATVSEIVKNETDAIRQEFEAYKTRTDQELSDILNLIRENQLSQLNYLEELSGNFTNQISSLSNNYDSLNARVTALENSGCGCSAGESTTQAPPALIGQQWPVGTYGLYQPQAGCPQDTSTTQWTTGYRRHHTVSGANMDEVSPGSHFAQPVLSTVGSNHYFFQRFCMVDSLSTGPSWPIGSYCINRKGGACPGGFNSGYIEIDDNGTDQDIVSGSLPDGTYSTITRIYYCCRVDGNAETPISLPNTRPFYLYRIGVVCQKVANMTVSQEWFLIDTSNANNLDRFENVWHPDAALNDIRIQLCYYSPV</sequence>
<dbReference type="KEGG" id="bgt:106079802"/>
<organism evidence="3 4">
    <name type="scientific">Biomphalaria glabrata</name>
    <name type="common">Bloodfluke planorb</name>
    <name type="synonym">Freshwater snail</name>
    <dbReference type="NCBI Taxonomy" id="6526"/>
    <lineage>
        <taxon>Eukaryota</taxon>
        <taxon>Metazoa</taxon>
        <taxon>Spiralia</taxon>
        <taxon>Lophotrochozoa</taxon>
        <taxon>Mollusca</taxon>
        <taxon>Gastropoda</taxon>
        <taxon>Heterobranchia</taxon>
        <taxon>Euthyneura</taxon>
        <taxon>Panpulmonata</taxon>
        <taxon>Hygrophila</taxon>
        <taxon>Lymnaeoidea</taxon>
        <taxon>Planorbidae</taxon>
        <taxon>Biomphalaria</taxon>
    </lineage>
</organism>
<dbReference type="PANTHER" id="PTHR19324">
    <property type="entry name" value="PERFORIN-LIKE PROTEIN 1"/>
    <property type="match status" value="1"/>
</dbReference>
<dbReference type="PANTHER" id="PTHR19324:SF33">
    <property type="entry name" value="MUCIN-5AC"/>
    <property type="match status" value="1"/>
</dbReference>
<dbReference type="VEuPathDB" id="VectorBase:BGLB016714"/>
<evidence type="ECO:0000313" key="4">
    <source>
        <dbReference type="Proteomes" id="UP000076420"/>
    </source>
</evidence>
<dbReference type="Proteomes" id="UP000076420">
    <property type="component" value="Unassembled WGS sequence"/>
</dbReference>
<dbReference type="RefSeq" id="XP_013096460.2">
    <property type="nucleotide sequence ID" value="XM_013241006.2"/>
</dbReference>
<dbReference type="AlphaFoldDB" id="A0A2C9K9D9"/>
<evidence type="ECO:0000256" key="1">
    <source>
        <dbReference type="SAM" id="SignalP"/>
    </source>
</evidence>
<feature type="domain" description="Apextrin C-terminal" evidence="2">
    <location>
        <begin position="732"/>
        <end position="936"/>
    </location>
</feature>
<dbReference type="VEuPathDB" id="VectorBase:BGLAX_036678"/>
<feature type="signal peptide" evidence="1">
    <location>
        <begin position="1"/>
        <end position="19"/>
    </location>
</feature>
<protein>
    <recommendedName>
        <fullName evidence="2">Apextrin C-terminal domain-containing protein</fullName>
    </recommendedName>
</protein>
<dbReference type="Pfam" id="PF16977">
    <property type="entry name" value="ApeC"/>
    <property type="match status" value="2"/>
</dbReference>
<proteinExistence type="predicted"/>
<feature type="domain" description="Apextrin C-terminal" evidence="2">
    <location>
        <begin position="264"/>
        <end position="465"/>
    </location>
</feature>
<evidence type="ECO:0000259" key="2">
    <source>
        <dbReference type="Pfam" id="PF16977"/>
    </source>
</evidence>
<gene>
    <name evidence="3" type="primary">106079802</name>
</gene>
<keyword evidence="1" id="KW-0732">Signal</keyword>
<dbReference type="VEuPathDB" id="VectorBase:BGLAX_027120"/>
<feature type="chain" id="PRO_5013242934" description="Apextrin C-terminal domain-containing protein" evidence="1">
    <location>
        <begin position="20"/>
        <end position="939"/>
    </location>
</feature>
<dbReference type="EnsemblMetazoa" id="BGLB016714-RA">
    <property type="protein sequence ID" value="BGLB016714-PA"/>
    <property type="gene ID" value="BGLB016714"/>
</dbReference>
<dbReference type="OrthoDB" id="5954510at2759"/>
<evidence type="ECO:0000313" key="3">
    <source>
        <dbReference type="EnsemblMetazoa" id="BGLB016714-PA"/>
    </source>
</evidence>
<dbReference type="InterPro" id="IPR031569">
    <property type="entry name" value="ApeC"/>
</dbReference>
<reference evidence="3" key="1">
    <citation type="submission" date="2020-05" db="UniProtKB">
        <authorList>
            <consortium name="EnsemblMetazoa"/>
        </authorList>
    </citation>
    <scope>IDENTIFICATION</scope>
    <source>
        <strain evidence="3">BB02</strain>
    </source>
</reference>
<accession>A0A2C9K9D9</accession>